<keyword evidence="6 9" id="KW-0378">Hydrolase</keyword>
<dbReference type="Pfam" id="PF05822">
    <property type="entry name" value="UMPH-1"/>
    <property type="match status" value="1"/>
</dbReference>
<dbReference type="InterPro" id="IPR023214">
    <property type="entry name" value="HAD_sf"/>
</dbReference>
<evidence type="ECO:0000256" key="1">
    <source>
        <dbReference type="ARBA" id="ARBA00000815"/>
    </source>
</evidence>
<dbReference type="Proteomes" id="UP000218231">
    <property type="component" value="Unassembled WGS sequence"/>
</dbReference>
<evidence type="ECO:0000313" key="10">
    <source>
        <dbReference type="EMBL" id="PAV79996.1"/>
    </source>
</evidence>
<dbReference type="EC" id="3.1.3.5" evidence="3 9"/>
<keyword evidence="8 9" id="KW-0546">Nucleotide metabolism</keyword>
<keyword evidence="11" id="KW-1185">Reference proteome</keyword>
<evidence type="ECO:0000256" key="5">
    <source>
        <dbReference type="ARBA" id="ARBA00022741"/>
    </source>
</evidence>
<dbReference type="FunFam" id="1.10.150.340:FF:000001">
    <property type="entry name" value="Cytosolic 5-nucleotidase 3-like"/>
    <property type="match status" value="1"/>
</dbReference>
<comment type="subcellular location">
    <subcellularLocation>
        <location evidence="9">Cytoplasm</location>
    </subcellularLocation>
</comment>
<evidence type="ECO:0000256" key="4">
    <source>
        <dbReference type="ARBA" id="ARBA00022723"/>
    </source>
</evidence>
<dbReference type="InterPro" id="IPR036412">
    <property type="entry name" value="HAD-like_sf"/>
</dbReference>
<dbReference type="Gene3D" id="1.10.150.340">
    <property type="entry name" value="Pyrimidine 5'-nucleotidase (UMPH-1), N-terminal domain"/>
    <property type="match status" value="1"/>
</dbReference>
<evidence type="ECO:0000256" key="9">
    <source>
        <dbReference type="RuleBase" id="RU361276"/>
    </source>
</evidence>
<keyword evidence="4" id="KW-0479">Metal-binding</keyword>
<protein>
    <recommendedName>
        <fullName evidence="3 9">5'-nucleotidase</fullName>
        <ecNumber evidence="3 9">3.1.3.5</ecNumber>
    </recommendedName>
</protein>
<evidence type="ECO:0000313" key="11">
    <source>
        <dbReference type="Proteomes" id="UP000218231"/>
    </source>
</evidence>
<dbReference type="PANTHER" id="PTHR13045">
    <property type="entry name" value="5'-NUCLEOTIDASE"/>
    <property type="match status" value="1"/>
</dbReference>
<keyword evidence="5 9" id="KW-0547">Nucleotide-binding</keyword>
<keyword evidence="9" id="KW-0963">Cytoplasm</keyword>
<gene>
    <name evidence="10" type="ORF">WR25_07709</name>
</gene>
<keyword evidence="7" id="KW-0460">Magnesium</keyword>
<sequence length="299" mass="34084">MVSQPALDKLFNHPNVKIKNPDLVKTKIVKFISEGQDRLLVLSDWDFTLSKYIDENGKRCDSCYCVFDEGARSVDPEFCKRFISLLHKYGPIEHNHSMTIQEKVPYMEEWWRQSHNEIINVGFTRQQVEKFVGNSKMKLRGNCIELMRNLQVAKVPLIIFSAGIGNVIDIYLRQTMGEMPRNTHIVSNMMIYGENDKVVDFSTPVIHVYCKNSTVIPGNASFANEIHGRPNVLLMGDSLGDVSMDVGAKEEQASLKIGFVNHDPDSLVEKYMDHFDIVIVMDQSMEVPNLIINEILSSQ</sequence>
<comment type="similarity">
    <text evidence="2 9">Belongs to the pyrimidine 5'-nucleotidase family.</text>
</comment>
<evidence type="ECO:0000256" key="8">
    <source>
        <dbReference type="ARBA" id="ARBA00023080"/>
    </source>
</evidence>
<comment type="catalytic activity">
    <reaction evidence="1 9">
        <text>a ribonucleoside 5'-phosphate + H2O = a ribonucleoside + phosphate</text>
        <dbReference type="Rhea" id="RHEA:12484"/>
        <dbReference type="ChEBI" id="CHEBI:15377"/>
        <dbReference type="ChEBI" id="CHEBI:18254"/>
        <dbReference type="ChEBI" id="CHEBI:43474"/>
        <dbReference type="ChEBI" id="CHEBI:58043"/>
        <dbReference type="EC" id="3.1.3.5"/>
    </reaction>
</comment>
<proteinExistence type="inferred from homology"/>
<dbReference type="GO" id="GO:0005737">
    <property type="term" value="C:cytoplasm"/>
    <property type="evidence" value="ECO:0007669"/>
    <property type="project" value="UniProtKB-SubCell"/>
</dbReference>
<evidence type="ECO:0000256" key="3">
    <source>
        <dbReference type="ARBA" id="ARBA00012643"/>
    </source>
</evidence>
<dbReference type="EMBL" id="LIAE01007327">
    <property type="protein sequence ID" value="PAV79996.1"/>
    <property type="molecule type" value="Genomic_DNA"/>
</dbReference>
<dbReference type="Gene3D" id="3.40.50.1000">
    <property type="entry name" value="HAD superfamily/HAD-like"/>
    <property type="match status" value="1"/>
</dbReference>
<comment type="caution">
    <text evidence="10">The sequence shown here is derived from an EMBL/GenBank/DDBJ whole genome shotgun (WGS) entry which is preliminary data.</text>
</comment>
<dbReference type="OrthoDB" id="10014216at2759"/>
<dbReference type="GO" id="GO:0008253">
    <property type="term" value="F:5'-nucleotidase activity"/>
    <property type="evidence" value="ECO:0007669"/>
    <property type="project" value="UniProtKB-EC"/>
</dbReference>
<dbReference type="PANTHER" id="PTHR13045:SF11">
    <property type="entry name" value="5'-NUCLEOTIDASE"/>
    <property type="match status" value="1"/>
</dbReference>
<dbReference type="SFLD" id="SFLDG01128">
    <property type="entry name" value="C1.4:_5'-Nucleotidase_Like"/>
    <property type="match status" value="1"/>
</dbReference>
<dbReference type="GO" id="GO:0000166">
    <property type="term" value="F:nucleotide binding"/>
    <property type="evidence" value="ECO:0007669"/>
    <property type="project" value="UniProtKB-KW"/>
</dbReference>
<dbReference type="AlphaFoldDB" id="A0A2A2L168"/>
<evidence type="ECO:0000256" key="6">
    <source>
        <dbReference type="ARBA" id="ARBA00022801"/>
    </source>
</evidence>
<dbReference type="SFLD" id="SFLDS00003">
    <property type="entry name" value="Haloacid_Dehalogenase"/>
    <property type="match status" value="1"/>
</dbReference>
<dbReference type="NCBIfam" id="TIGR01544">
    <property type="entry name" value="HAD-SF-IE"/>
    <property type="match status" value="1"/>
</dbReference>
<reference evidence="10 11" key="1">
    <citation type="journal article" date="2017" name="Curr. Biol.">
        <title>Genome architecture and evolution of a unichromosomal asexual nematode.</title>
        <authorList>
            <person name="Fradin H."/>
            <person name="Zegar C."/>
            <person name="Gutwein M."/>
            <person name="Lucas J."/>
            <person name="Kovtun M."/>
            <person name="Corcoran D."/>
            <person name="Baugh L.R."/>
            <person name="Kiontke K."/>
            <person name="Gunsalus K."/>
            <person name="Fitch D.H."/>
            <person name="Piano F."/>
        </authorList>
    </citation>
    <scope>NUCLEOTIDE SEQUENCE [LARGE SCALE GENOMIC DNA]</scope>
    <source>
        <strain evidence="10">PF1309</strain>
    </source>
</reference>
<dbReference type="InterPro" id="IPR006434">
    <property type="entry name" value="Pyrimidine_nucleotidase_eu"/>
</dbReference>
<dbReference type="STRING" id="2018661.A0A2A2L168"/>
<organism evidence="10 11">
    <name type="scientific">Diploscapter pachys</name>
    <dbReference type="NCBI Taxonomy" id="2018661"/>
    <lineage>
        <taxon>Eukaryota</taxon>
        <taxon>Metazoa</taxon>
        <taxon>Ecdysozoa</taxon>
        <taxon>Nematoda</taxon>
        <taxon>Chromadorea</taxon>
        <taxon>Rhabditida</taxon>
        <taxon>Rhabditina</taxon>
        <taxon>Rhabditomorpha</taxon>
        <taxon>Rhabditoidea</taxon>
        <taxon>Rhabditidae</taxon>
        <taxon>Diploscapter</taxon>
    </lineage>
</organism>
<dbReference type="GO" id="GO:0009117">
    <property type="term" value="P:nucleotide metabolic process"/>
    <property type="evidence" value="ECO:0007669"/>
    <property type="project" value="UniProtKB-KW"/>
</dbReference>
<dbReference type="GO" id="GO:0000287">
    <property type="term" value="F:magnesium ion binding"/>
    <property type="evidence" value="ECO:0007669"/>
    <property type="project" value="InterPro"/>
</dbReference>
<dbReference type="SUPFAM" id="SSF56784">
    <property type="entry name" value="HAD-like"/>
    <property type="match status" value="1"/>
</dbReference>
<accession>A0A2A2L168</accession>
<name>A0A2A2L168_9BILA</name>
<evidence type="ECO:0000256" key="2">
    <source>
        <dbReference type="ARBA" id="ARBA00008389"/>
    </source>
</evidence>
<evidence type="ECO:0000256" key="7">
    <source>
        <dbReference type="ARBA" id="ARBA00022842"/>
    </source>
</evidence>